<organism evidence="2 3">
    <name type="scientific">Sphingorhabdus buctiana</name>
    <dbReference type="NCBI Taxonomy" id="1508805"/>
    <lineage>
        <taxon>Bacteria</taxon>
        <taxon>Pseudomonadati</taxon>
        <taxon>Pseudomonadota</taxon>
        <taxon>Alphaproteobacteria</taxon>
        <taxon>Sphingomonadales</taxon>
        <taxon>Sphingomonadaceae</taxon>
        <taxon>Sphingorhabdus</taxon>
    </lineage>
</organism>
<dbReference type="Proteomes" id="UP001597215">
    <property type="component" value="Unassembled WGS sequence"/>
</dbReference>
<dbReference type="EMBL" id="JBHUEL010000008">
    <property type="protein sequence ID" value="MFD1767090.1"/>
    <property type="molecule type" value="Genomic_DNA"/>
</dbReference>
<dbReference type="InterPro" id="IPR010985">
    <property type="entry name" value="Ribbon_hlx_hlx"/>
</dbReference>
<accession>A0ABW4MDX0</accession>
<keyword evidence="1" id="KW-1133">Transmembrane helix</keyword>
<sequence length="263" mass="28571">MTATVQFRIQLPLALRDRFKTICLRGNVTMTDRVVTLIEREVEGLGRTAANPTPKIATLNDDRLIARVVDASDKLGAAASSLSKSMQSSLDDFGAKLLRSIPTPQTAEQVAAANQAAAAQDQQRLISVLAKADALNTQIVAAIERGHDKMLAEVETRRTLLQMLSVGVLGGLVASGMVLWAIAGNSPARWLAVWLTGEDSTWHAAKFIAGDGSLLHGAYMSETHTLLKNPEFRQSYVRCAERAKTSKTSFNCTLRFPLLLEVR</sequence>
<keyword evidence="1" id="KW-0472">Membrane</keyword>
<evidence type="ECO:0000256" key="1">
    <source>
        <dbReference type="SAM" id="Phobius"/>
    </source>
</evidence>
<reference evidence="3" key="1">
    <citation type="journal article" date="2019" name="Int. J. Syst. Evol. Microbiol.">
        <title>The Global Catalogue of Microorganisms (GCM) 10K type strain sequencing project: providing services to taxonomists for standard genome sequencing and annotation.</title>
        <authorList>
            <consortium name="The Broad Institute Genomics Platform"/>
            <consortium name="The Broad Institute Genome Sequencing Center for Infectious Disease"/>
            <person name="Wu L."/>
            <person name="Ma J."/>
        </authorList>
    </citation>
    <scope>NUCLEOTIDE SEQUENCE [LARGE SCALE GENOMIC DNA]</scope>
    <source>
        <strain evidence="3">CGMCC 1.12449</strain>
    </source>
</reference>
<keyword evidence="3" id="KW-1185">Reference proteome</keyword>
<feature type="transmembrane region" description="Helical" evidence="1">
    <location>
        <begin position="159"/>
        <end position="183"/>
    </location>
</feature>
<dbReference type="RefSeq" id="WP_381514036.1">
    <property type="nucleotide sequence ID" value="NZ_JBHUEL010000008.1"/>
</dbReference>
<gene>
    <name evidence="2" type="ORF">ACFSAG_09560</name>
</gene>
<keyword evidence="1" id="KW-0812">Transmembrane</keyword>
<proteinExistence type="predicted"/>
<comment type="caution">
    <text evidence="2">The sequence shown here is derived from an EMBL/GenBank/DDBJ whole genome shotgun (WGS) entry which is preliminary data.</text>
</comment>
<name>A0ABW4MDX0_9SPHN</name>
<evidence type="ECO:0000313" key="2">
    <source>
        <dbReference type="EMBL" id="MFD1767090.1"/>
    </source>
</evidence>
<evidence type="ECO:0000313" key="3">
    <source>
        <dbReference type="Proteomes" id="UP001597215"/>
    </source>
</evidence>
<dbReference type="SUPFAM" id="SSF47598">
    <property type="entry name" value="Ribbon-helix-helix"/>
    <property type="match status" value="1"/>
</dbReference>
<protein>
    <submittedName>
        <fullName evidence="2">Uncharacterized protein</fullName>
    </submittedName>
</protein>